<reference evidence="2" key="1">
    <citation type="journal article" date="2023" name="Int. J. Syst. Evol. Microbiol.">
        <title>Mesoterricola silvestris gen. nov., sp. nov., Mesoterricola sediminis sp. nov., Geothrix oryzae sp. nov., Geothrix edaphica sp. nov., Geothrix rubra sp. nov., and Geothrix limicola sp. nov., six novel members of Acidobacteriota isolated from soils.</title>
        <authorList>
            <person name="Itoh H."/>
            <person name="Sugisawa Y."/>
            <person name="Mise K."/>
            <person name="Xu Z."/>
            <person name="Kuniyasu M."/>
            <person name="Ushijima N."/>
            <person name="Kawano K."/>
            <person name="Kobayashi E."/>
            <person name="Shiratori Y."/>
            <person name="Masuda Y."/>
            <person name="Senoo K."/>
        </authorList>
    </citation>
    <scope>NUCLEOTIDE SEQUENCE [LARGE SCALE GENOMIC DNA]</scope>
    <source>
        <strain evidence="2">Red222</strain>
    </source>
</reference>
<gene>
    <name evidence="1" type="ORF">GETHOR_04960</name>
</gene>
<dbReference type="Proteomes" id="UP001242010">
    <property type="component" value="Chromosome"/>
</dbReference>
<evidence type="ECO:0000313" key="2">
    <source>
        <dbReference type="Proteomes" id="UP001242010"/>
    </source>
</evidence>
<dbReference type="InterPro" id="IPR003787">
    <property type="entry name" value="Sulphur_relay_DsrE/F-like"/>
</dbReference>
<dbReference type="Pfam" id="PF02635">
    <property type="entry name" value="DsrE"/>
    <property type="match status" value="1"/>
</dbReference>
<name>A0ABM8DN74_9BACT</name>
<evidence type="ECO:0008006" key="3">
    <source>
        <dbReference type="Google" id="ProtNLM"/>
    </source>
</evidence>
<accession>A0ABM8DN74</accession>
<sequence length="106" mass="11969">MKLGVILETNEPEKAWNGVRFCNAALKQGHEVQLFLMSAGVEAESITHEKYDVRAQLYSFAESQGTIRACGTCIRSRHQNESEVCPMSTMDDCLHMVEWADKVITF</sequence>
<organism evidence="1 2">
    <name type="scientific">Geothrix oryzae</name>
    <dbReference type="NCBI Taxonomy" id="2927975"/>
    <lineage>
        <taxon>Bacteria</taxon>
        <taxon>Pseudomonadati</taxon>
        <taxon>Acidobacteriota</taxon>
        <taxon>Holophagae</taxon>
        <taxon>Holophagales</taxon>
        <taxon>Holophagaceae</taxon>
        <taxon>Geothrix</taxon>
    </lineage>
</organism>
<keyword evidence="2" id="KW-1185">Reference proteome</keyword>
<dbReference type="EMBL" id="AP027079">
    <property type="protein sequence ID" value="BDU68395.1"/>
    <property type="molecule type" value="Genomic_DNA"/>
</dbReference>
<dbReference type="RefSeq" id="WP_286355018.1">
    <property type="nucleotide sequence ID" value="NZ_AP027079.1"/>
</dbReference>
<protein>
    <recommendedName>
        <fullName evidence="3">DsrE family protein</fullName>
    </recommendedName>
</protein>
<dbReference type="Gene3D" id="3.40.1260.10">
    <property type="entry name" value="DsrEFH-like"/>
    <property type="match status" value="1"/>
</dbReference>
<proteinExistence type="predicted"/>
<dbReference type="SUPFAM" id="SSF75169">
    <property type="entry name" value="DsrEFH-like"/>
    <property type="match status" value="1"/>
</dbReference>
<dbReference type="InterPro" id="IPR027396">
    <property type="entry name" value="DsrEFH-like"/>
</dbReference>
<evidence type="ECO:0000313" key="1">
    <source>
        <dbReference type="EMBL" id="BDU68395.1"/>
    </source>
</evidence>